<keyword evidence="1" id="KW-0812">Transmembrane</keyword>
<dbReference type="InterPro" id="IPR051916">
    <property type="entry name" value="GPI-anchor_lipid_remodeler"/>
</dbReference>
<evidence type="ECO:0000256" key="1">
    <source>
        <dbReference type="SAM" id="Phobius"/>
    </source>
</evidence>
<dbReference type="InterPro" id="IPR005135">
    <property type="entry name" value="Endo/exonuclease/phosphatase"/>
</dbReference>
<dbReference type="PANTHER" id="PTHR14859:SF15">
    <property type="entry name" value="ENDONUCLEASE_EXONUCLEASE_PHOSPHATASE DOMAIN-CONTAINING PROTEIN"/>
    <property type="match status" value="1"/>
</dbReference>
<gene>
    <name evidence="3" type="ORF">E2605_14180</name>
</gene>
<feature type="domain" description="Endonuclease/exonuclease/phosphatase" evidence="2">
    <location>
        <begin position="122"/>
        <end position="373"/>
    </location>
</feature>
<name>A0A4Y8KYV2_9BACT</name>
<organism evidence="3 4">
    <name type="scientific">Dysgonomonas capnocytophagoides</name>
    <dbReference type="NCBI Taxonomy" id="45254"/>
    <lineage>
        <taxon>Bacteria</taxon>
        <taxon>Pseudomonadati</taxon>
        <taxon>Bacteroidota</taxon>
        <taxon>Bacteroidia</taxon>
        <taxon>Bacteroidales</taxon>
        <taxon>Dysgonomonadaceae</taxon>
        <taxon>Dysgonomonas</taxon>
    </lineage>
</organism>
<comment type="caution">
    <text evidence="3">The sequence shown here is derived from an EMBL/GenBank/DDBJ whole genome shotgun (WGS) entry which is preliminary data.</text>
</comment>
<evidence type="ECO:0000313" key="3">
    <source>
        <dbReference type="EMBL" id="TFD94964.1"/>
    </source>
</evidence>
<dbReference type="GO" id="GO:0016020">
    <property type="term" value="C:membrane"/>
    <property type="evidence" value="ECO:0007669"/>
    <property type="project" value="GOC"/>
</dbReference>
<keyword evidence="1" id="KW-1133">Transmembrane helix</keyword>
<dbReference type="EMBL" id="SOML01000009">
    <property type="protein sequence ID" value="TFD94964.1"/>
    <property type="molecule type" value="Genomic_DNA"/>
</dbReference>
<evidence type="ECO:0000259" key="2">
    <source>
        <dbReference type="Pfam" id="PF03372"/>
    </source>
</evidence>
<dbReference type="PANTHER" id="PTHR14859">
    <property type="entry name" value="CALCOFLUOR WHITE HYPERSENSITIVE PROTEIN PRECURSOR"/>
    <property type="match status" value="1"/>
</dbReference>
<dbReference type="OrthoDB" id="635146at2"/>
<keyword evidence="1" id="KW-0472">Membrane</keyword>
<feature type="transmembrane region" description="Helical" evidence="1">
    <location>
        <begin position="87"/>
        <end position="107"/>
    </location>
</feature>
<sequence>MTKKKRDYSMQAINNRFFRGIRRFLKSIAFGLNIFTLLLLLSSWLTWTVSPERFSIFAYLGLGFAFTFIAAILFLFVWSFARKWKMLAVNILVILICIKPITAYFPVNIFSSKAPEKTLKVMTYNVRGFAWDVNRGWDKKHPMVEYIKSVDPDIICMQEYLSVGWGVKTNTRNLLKALKKYPYYSMTKLRPGDRYEYGLLCLSKYPIKKVLPIPIVTSDNGSVLYEIDVDGKRITLINNHLESNRLASDDKKMYKKFIKQRDSQMLDEITHNLERKLGGAYKVRAPQADLIAHYISEQKTDATIVCGDFNDTPISYTYRTISKNLVDSYVETAFGPRITYHENFFWFRIDFIMHSKNVKAYNTTIDKVNFSDHYPVWTCLDLN</sequence>
<dbReference type="Gene3D" id="3.60.10.10">
    <property type="entry name" value="Endonuclease/exonuclease/phosphatase"/>
    <property type="match status" value="1"/>
</dbReference>
<dbReference type="InterPro" id="IPR036691">
    <property type="entry name" value="Endo/exonu/phosph_ase_sf"/>
</dbReference>
<evidence type="ECO:0000313" key="4">
    <source>
        <dbReference type="Proteomes" id="UP000297861"/>
    </source>
</evidence>
<proteinExistence type="predicted"/>
<feature type="transmembrane region" description="Helical" evidence="1">
    <location>
        <begin position="56"/>
        <end position="80"/>
    </location>
</feature>
<dbReference type="STRING" id="1121485.GCA_000426485_03128"/>
<feature type="transmembrane region" description="Helical" evidence="1">
    <location>
        <begin position="24"/>
        <end position="44"/>
    </location>
</feature>
<dbReference type="AlphaFoldDB" id="A0A4Y8KYV2"/>
<keyword evidence="4" id="KW-1185">Reference proteome</keyword>
<dbReference type="CDD" id="cd09084">
    <property type="entry name" value="EEP-2"/>
    <property type="match status" value="1"/>
</dbReference>
<accession>A0A4Y8KYV2</accession>
<reference evidence="3 4" key="1">
    <citation type="submission" date="2019-03" db="EMBL/GenBank/DDBJ databases">
        <title>San Antonio Military Medical Center submission to MRSN (WRAIR), pending publication.</title>
        <authorList>
            <person name="Blyth D.M."/>
            <person name="Mccarthy S.L."/>
            <person name="Schall S.E."/>
            <person name="Stam J.A."/>
            <person name="Ong A.C."/>
            <person name="Mcgann P.T."/>
        </authorList>
    </citation>
    <scope>NUCLEOTIDE SEQUENCE [LARGE SCALE GENOMIC DNA]</scope>
    <source>
        <strain evidence="3 4">MRSN571793</strain>
    </source>
</reference>
<protein>
    <recommendedName>
        <fullName evidence="2">Endonuclease/exonuclease/phosphatase domain-containing protein</fullName>
    </recommendedName>
</protein>
<dbReference type="RefSeq" id="WP_051290762.1">
    <property type="nucleotide sequence ID" value="NZ_JAWZLG010000062.1"/>
</dbReference>
<dbReference type="SUPFAM" id="SSF56219">
    <property type="entry name" value="DNase I-like"/>
    <property type="match status" value="1"/>
</dbReference>
<dbReference type="Proteomes" id="UP000297861">
    <property type="component" value="Unassembled WGS sequence"/>
</dbReference>
<dbReference type="Pfam" id="PF03372">
    <property type="entry name" value="Exo_endo_phos"/>
    <property type="match status" value="1"/>
</dbReference>
<dbReference type="GO" id="GO:0003824">
    <property type="term" value="F:catalytic activity"/>
    <property type="evidence" value="ECO:0007669"/>
    <property type="project" value="InterPro"/>
</dbReference>
<dbReference type="GO" id="GO:0006506">
    <property type="term" value="P:GPI anchor biosynthetic process"/>
    <property type="evidence" value="ECO:0007669"/>
    <property type="project" value="TreeGrafter"/>
</dbReference>